<dbReference type="InterPro" id="IPR009628">
    <property type="entry name" value="Phage_tape_measure_N"/>
</dbReference>
<dbReference type="InterPro" id="IPR006431">
    <property type="entry name" value="Phage_tape_meas_C"/>
</dbReference>
<feature type="coiled-coil region" evidence="1">
    <location>
        <begin position="579"/>
        <end position="634"/>
    </location>
</feature>
<protein>
    <submittedName>
        <fullName evidence="5">Phage tail tape measure protein</fullName>
    </submittedName>
</protein>
<dbReference type="OrthoDB" id="6144932at2"/>
<reference evidence="5 6" key="1">
    <citation type="submission" date="2019-08" db="EMBL/GenBank/DDBJ databases">
        <title>Complete genome sequence of Kushneria sp. YCWA18, a halophilic phosphate-solubilizing bacterium isolated from Daqiao saltern in China.</title>
        <authorList>
            <person name="Du G.-X."/>
            <person name="Qu L.-Y."/>
        </authorList>
    </citation>
    <scope>NUCLEOTIDE SEQUENCE [LARGE SCALE GENOMIC DNA]</scope>
    <source>
        <strain evidence="5 6">YCWA18</strain>
    </source>
</reference>
<dbReference type="KEGG" id="kuy:FY550_09285"/>
<evidence type="ECO:0000259" key="4">
    <source>
        <dbReference type="Pfam" id="PF09718"/>
    </source>
</evidence>
<feature type="domain" description="Bacteriophage tail tape measure N-terminal" evidence="3">
    <location>
        <begin position="260"/>
        <end position="462"/>
    </location>
</feature>
<dbReference type="Pfam" id="PF09718">
    <property type="entry name" value="Tape_meas_lam_C"/>
    <property type="match status" value="1"/>
</dbReference>
<feature type="compositionally biased region" description="Polar residues" evidence="2">
    <location>
        <begin position="754"/>
        <end position="763"/>
    </location>
</feature>
<sequence length="1072" mass="118223">MPGRCAGFFVPGVYMATRKIGQLTVDLVASTGGFDRSLTRSERKAEEFSNRAAKSFEKLNPATSKINQVNKAIRDLDTAFESGNFNLKMPNMDEGETFRTMRSQLVGLRDEIQSTNSEMNGMGSRADFQKLVGELDPVSTKLQQINDQQQRLDAAMAAGNVGQQGYQTYAAELERLRKQADGTTASLQRMEKEARDQQRDFNALVKQIDPTTSRLGELDEMQRRLDRHMADNRIDSERYQEYSTRIGEMRKEVTQTDEVMGQFGTTARAQQAALRQLPMQFTDIATSLQMGQPPMQVLLQQGGQLKDIFGDVRTALRETAKYVLSMVNPFTVAAAAVAGFGAAIYSAASRQDEFQQALTLTNNYANTTAGELQALSERIGDQTGNADAAKQAITSMANTGQRSFREIGTVAESVALRNQATGESVESLVSQYAKIAEDPVSALQELNSQYHFLDQSTAQHIQRLVEQGNKQQAVQEAMEAWGDASDKASKQVLDNLNAVDRLLNSLQSGWNDFWGGVSSAINEDLSSAAGALGIGNDSDRTQSLQNQLSGGFLGGDRALNSLFGRTGDLKTELGILEGMQATNKIIRQQENEKARAQSEAAQEYLKLSENAKEYESTEQRINSLQQERQKYLDAYDQHGDDQFKVAAQQVADRIEQIRDSGDSSSDPGRSDAEKMLESISKHNAELRQQVKINGDLTWAEKQRVELNEQLQNGDNDSLRQNEEELRRALAVSETLQEQVDKQEALNQLKERSAQIESSVQSDLSSRRRQQNDELSVFDQGDRAQEQIEAQRKIMRDYQGYMSDLNEETPESAFGSDQYQQAVKQIRDARDQALAMNREYYDRLDAMRGEWENGVSRSWDNYLSIIRDHASQADSFMSGMFDAWESSVANFVKNGKISFSDFADTIIAQSARITAQQAALGLGSMLGLAGSAGGGGASVALGGVRALGMDTGLFASGGYTGDGGKYDVAGSVHKGEYVFNQDDVNRIGIPAIESFRRGGMESAPSTGRMTLPSGGAMPSSVPSIQQDISVGNGSSSHDRELVRAAAQEGAERGYRRVYDDFRNNRKLRRELDV</sequence>
<evidence type="ECO:0000256" key="2">
    <source>
        <dbReference type="SAM" id="MobiDB-lite"/>
    </source>
</evidence>
<dbReference type="EMBL" id="CP043420">
    <property type="protein sequence ID" value="QEL11311.1"/>
    <property type="molecule type" value="Genomic_DNA"/>
</dbReference>
<dbReference type="Proteomes" id="UP000322553">
    <property type="component" value="Chromosome"/>
</dbReference>
<feature type="domain" description="Bacteriophage tail tape measure C-terminal" evidence="4">
    <location>
        <begin position="848"/>
        <end position="920"/>
    </location>
</feature>
<organism evidence="5 6">
    <name type="scientific">Kushneria phosphatilytica</name>
    <dbReference type="NCBI Taxonomy" id="657387"/>
    <lineage>
        <taxon>Bacteria</taxon>
        <taxon>Pseudomonadati</taxon>
        <taxon>Pseudomonadota</taxon>
        <taxon>Gammaproteobacteria</taxon>
        <taxon>Oceanospirillales</taxon>
        <taxon>Halomonadaceae</taxon>
        <taxon>Kushneria</taxon>
    </lineage>
</organism>
<evidence type="ECO:0000313" key="5">
    <source>
        <dbReference type="EMBL" id="QEL11311.1"/>
    </source>
</evidence>
<evidence type="ECO:0000313" key="6">
    <source>
        <dbReference type="Proteomes" id="UP000322553"/>
    </source>
</evidence>
<feature type="region of interest" description="Disordered" evidence="2">
    <location>
        <begin position="749"/>
        <end position="782"/>
    </location>
</feature>
<name>A0A5C0ZYM4_9GAMM</name>
<dbReference type="NCBIfam" id="TIGR01541">
    <property type="entry name" value="tape_meas_lam_C"/>
    <property type="match status" value="1"/>
</dbReference>
<dbReference type="Pfam" id="PF06791">
    <property type="entry name" value="TMP_2"/>
    <property type="match status" value="1"/>
</dbReference>
<keyword evidence="6" id="KW-1185">Reference proteome</keyword>
<keyword evidence="1" id="KW-0175">Coiled coil</keyword>
<gene>
    <name evidence="5" type="ORF">FY550_09285</name>
</gene>
<accession>A0A5C0ZYM4</accession>
<feature type="coiled-coil region" evidence="1">
    <location>
        <begin position="173"/>
        <end position="207"/>
    </location>
</feature>
<evidence type="ECO:0000256" key="1">
    <source>
        <dbReference type="SAM" id="Coils"/>
    </source>
</evidence>
<feature type="region of interest" description="Disordered" evidence="2">
    <location>
        <begin position="1027"/>
        <end position="1053"/>
    </location>
</feature>
<dbReference type="AlphaFoldDB" id="A0A5C0ZYM4"/>
<evidence type="ECO:0000259" key="3">
    <source>
        <dbReference type="Pfam" id="PF06791"/>
    </source>
</evidence>
<proteinExistence type="predicted"/>